<sequence>MSTCSCQAPASSTRIAYACAGCADVGAVADSISRKLRQDGFATPKASCLAGIGAGLQPFIDAAKAAGTVITIDGCETACARKMIENIGLTPEAVILTQMGLEKGKTTPTPDLCDNLCKAIATRFAAP</sequence>
<evidence type="ECO:0000313" key="2">
    <source>
        <dbReference type="Proteomes" id="UP001254848"/>
    </source>
</evidence>
<protein>
    <submittedName>
        <fullName evidence="1">Zinc-binding protein</fullName>
    </submittedName>
</protein>
<comment type="caution">
    <text evidence="1">The sequence shown here is derived from an EMBL/GenBank/DDBJ whole genome shotgun (WGS) entry which is preliminary data.</text>
</comment>
<proteinExistence type="predicted"/>
<name>A0ABU3NY66_9FIRM</name>
<evidence type="ECO:0000313" key="1">
    <source>
        <dbReference type="EMBL" id="MDT8900786.1"/>
    </source>
</evidence>
<organism evidence="1 2">
    <name type="scientific">Anaeroselena agilis</name>
    <dbReference type="NCBI Taxonomy" id="3063788"/>
    <lineage>
        <taxon>Bacteria</taxon>
        <taxon>Bacillati</taxon>
        <taxon>Bacillota</taxon>
        <taxon>Negativicutes</taxon>
        <taxon>Acetonemataceae</taxon>
        <taxon>Anaeroselena</taxon>
    </lineage>
</organism>
<accession>A0ABU3NY66</accession>
<dbReference type="InterPro" id="IPR014958">
    <property type="entry name" value="DGC"/>
</dbReference>
<dbReference type="EMBL" id="JAUOZS010000001">
    <property type="protein sequence ID" value="MDT8900786.1"/>
    <property type="molecule type" value="Genomic_DNA"/>
</dbReference>
<keyword evidence="2" id="KW-1185">Reference proteome</keyword>
<reference evidence="1 2" key="1">
    <citation type="submission" date="2023-07" db="EMBL/GenBank/DDBJ databases">
        <title>The novel representative of Negativicutes class, Anaeroselena agilis gen. nov. sp. nov.</title>
        <authorList>
            <person name="Prokofeva M.I."/>
            <person name="Elcheninov A.G."/>
            <person name="Klyukina A."/>
            <person name="Kublanov I.V."/>
            <person name="Frolov E.N."/>
            <person name="Podosokorskaya O.A."/>
        </authorList>
    </citation>
    <scope>NUCLEOTIDE SEQUENCE [LARGE SCALE GENOMIC DNA]</scope>
    <source>
        <strain evidence="1 2">4137-cl</strain>
    </source>
</reference>
<dbReference type="Pfam" id="PF08859">
    <property type="entry name" value="DGC"/>
    <property type="match status" value="1"/>
</dbReference>
<dbReference type="Proteomes" id="UP001254848">
    <property type="component" value="Unassembled WGS sequence"/>
</dbReference>
<dbReference type="RefSeq" id="WP_413779319.1">
    <property type="nucleotide sequence ID" value="NZ_JAUOZS010000001.1"/>
</dbReference>
<gene>
    <name evidence="1" type="ORF">Q4T40_05990</name>
</gene>